<dbReference type="SUPFAM" id="SSF48108">
    <property type="entry name" value="Carbamoyl phosphate synthetase, large subunit connection domain"/>
    <property type="match status" value="1"/>
</dbReference>
<dbReference type="Gene3D" id="3.30.1490.20">
    <property type="entry name" value="ATP-grasp fold, A domain"/>
    <property type="match status" value="2"/>
</dbReference>
<dbReference type="Pfam" id="PF02787">
    <property type="entry name" value="CPSase_L_D3"/>
    <property type="match status" value="1"/>
</dbReference>
<dbReference type="SMART" id="SM00851">
    <property type="entry name" value="MGS"/>
    <property type="match status" value="1"/>
</dbReference>
<evidence type="ECO:0000256" key="5">
    <source>
        <dbReference type="ARBA" id="ARBA00022737"/>
    </source>
</evidence>
<keyword evidence="5" id="KW-0677">Repeat</keyword>
<dbReference type="PANTHER" id="PTHR11405">
    <property type="entry name" value="CARBAMOYLTRANSFERASE FAMILY MEMBER"/>
    <property type="match status" value="1"/>
</dbReference>
<dbReference type="InterPro" id="IPR016185">
    <property type="entry name" value="PreATP-grasp_dom_sf"/>
</dbReference>
<feature type="domain" description="ATP-grasp" evidence="12">
    <location>
        <begin position="133"/>
        <end position="327"/>
    </location>
</feature>
<dbReference type="NCBIfam" id="NF003671">
    <property type="entry name" value="PRK05294.1"/>
    <property type="match status" value="1"/>
</dbReference>
<evidence type="ECO:0000256" key="11">
    <source>
        <dbReference type="PROSITE-ProRule" id="PRU00409"/>
    </source>
</evidence>
<proteinExistence type="inferred from homology"/>
<dbReference type="PRINTS" id="PR00098">
    <property type="entry name" value="CPSASE"/>
</dbReference>
<sequence>MGKRTDIDKILVIGSGPYVVGQSSEFDYLGTEAVNTLAAAGYQVVLINSNPATNMTDRHPNVSIYLEPITEKFLTEIIRKELPDAILATVGGQTTVNLVMALRRSGLLDQLGVQILGTDLSRETPATNVDQFQQAMQALDLPILSSLIVTNSAELTHASSQLGWPIMVRPVNSIGGTGGGIAESQHQLQQIFKRAVALSPRHQVALCQSVVGAKEIEFEILRDRADQVTAVFNCEQLNPVGIHSGDSITLAPIQTLTDRQVQQLRQTAITIGRHLNIVGSCNIQFAVAADSDAFWIMKATPRLGRTSAFAAKALGYPLAKIATLLTLGLRLDQIEHPYEQGSTALVEPAFDYIACKFPGWPFDRITGADRTLGAEMKATGEVLVFERNVEAALLKGVHSFNLHIDHLWKPNVAALPDDELTAQLIHPTDEEIFCLAEALRRGYSVSDLSHISKVDAFFVAKIQNIIQLEQELRNHKGDQATLAKAKIYGFSDLKISQLWEIPVAQLRDFRKEAEIEPGFQEINSLATSPLVHSQQYFITYATGNEVSPTDQREKILLIGSGPTKIEQGSEVDYETVRGLLALRQLGYQTVLLNNNPDAYSTSVGVADRLYYAPINAESALNVATAEQPDYIITQLGGKSASKLTAALEARGLKILGADAAALNQVHQPEQFRELLQRLQLQGPQIVQLLQPEAIPELLQRHHLRYPLLIHPNPDHFFSPTEVIRNAPDLQRYLGHFQHDLANFPFTLREFLSGDKYEVDGIFDGEHVLITGILAHLEHSSLHSGEAMTVTPAQNLSVAMAEQIKNVFKTVGQALSARGFMNIRFLVNAGQLYVLAIDLKGSRNLAFINKTTTEPVVTLGVRVLLGASLAELGYPGDGSLKIANYHIKIPVYSFTKLNKREKLSQVQMKTTGEAIGSDITFEKALYKALEAARQPLPAFGRILFSIASHDLAQGLAIAQRFKQLGYQIVATAKTATAFQTAGLPTDFVHNIGKKQPDIAAEISGGRIQMVINTTEWRGPVSISGALLREVAVMHSVPLITTMDEAEAILTVLESRAFAIQPLI</sequence>
<dbReference type="InterPro" id="IPR005483">
    <property type="entry name" value="CPSase_dom"/>
</dbReference>
<evidence type="ECO:0000256" key="2">
    <source>
        <dbReference type="ARBA" id="ARBA00001946"/>
    </source>
</evidence>
<name>A0ABW1UPM2_9LACO</name>
<dbReference type="Pfam" id="PF02786">
    <property type="entry name" value="CPSase_L_D2"/>
    <property type="match status" value="2"/>
</dbReference>
<dbReference type="PROSITE" id="PS51855">
    <property type="entry name" value="MGS"/>
    <property type="match status" value="1"/>
</dbReference>
<keyword evidence="7 11" id="KW-0067">ATP-binding</keyword>
<evidence type="ECO:0000256" key="9">
    <source>
        <dbReference type="ARBA" id="ARBA00044063"/>
    </source>
</evidence>
<evidence type="ECO:0000256" key="4">
    <source>
        <dbReference type="ARBA" id="ARBA00022598"/>
    </source>
</evidence>
<dbReference type="Gene3D" id="3.30.470.20">
    <property type="entry name" value="ATP-grasp fold, B domain"/>
    <property type="match status" value="2"/>
</dbReference>
<protein>
    <recommendedName>
        <fullName evidence="9">carbamoyl-phosphate synthase (ammonia)</fullName>
        <ecNumber evidence="9">6.3.4.16</ecNumber>
    </recommendedName>
</protein>
<evidence type="ECO:0000256" key="3">
    <source>
        <dbReference type="ARBA" id="ARBA00009799"/>
    </source>
</evidence>
<dbReference type="Pfam" id="PF25596">
    <property type="entry name" value="CPSase_L_D1"/>
    <property type="match status" value="2"/>
</dbReference>
<dbReference type="EC" id="6.3.4.16" evidence="9"/>
<evidence type="ECO:0000313" key="15">
    <source>
        <dbReference type="Proteomes" id="UP001596310"/>
    </source>
</evidence>
<dbReference type="Gene3D" id="3.40.50.20">
    <property type="match status" value="2"/>
</dbReference>
<dbReference type="SMART" id="SM01096">
    <property type="entry name" value="CPSase_L_D3"/>
    <property type="match status" value="1"/>
</dbReference>
<dbReference type="InterPro" id="IPR036914">
    <property type="entry name" value="MGS-like_dom_sf"/>
</dbReference>
<feature type="domain" description="ATP-grasp" evidence="12">
    <location>
        <begin position="672"/>
        <end position="864"/>
    </location>
</feature>
<evidence type="ECO:0000256" key="6">
    <source>
        <dbReference type="ARBA" id="ARBA00022741"/>
    </source>
</evidence>
<keyword evidence="6 11" id="KW-0547">Nucleotide-binding</keyword>
<keyword evidence="4" id="KW-0436">Ligase</keyword>
<dbReference type="InterPro" id="IPR011607">
    <property type="entry name" value="MGS-like_dom"/>
</dbReference>
<dbReference type="RefSeq" id="WP_379861334.1">
    <property type="nucleotide sequence ID" value="NZ_JBHSSM010000015.1"/>
</dbReference>
<evidence type="ECO:0000313" key="14">
    <source>
        <dbReference type="EMBL" id="MFC6314971.1"/>
    </source>
</evidence>
<dbReference type="Proteomes" id="UP001596310">
    <property type="component" value="Unassembled WGS sequence"/>
</dbReference>
<dbReference type="InterPro" id="IPR011761">
    <property type="entry name" value="ATP-grasp"/>
</dbReference>
<dbReference type="NCBIfam" id="NF009455">
    <property type="entry name" value="PRK12815.1"/>
    <property type="match status" value="1"/>
</dbReference>
<accession>A0ABW1UPM2</accession>
<evidence type="ECO:0000256" key="1">
    <source>
        <dbReference type="ARBA" id="ARBA00001936"/>
    </source>
</evidence>
<keyword evidence="8" id="KW-0464">Manganese</keyword>
<dbReference type="PANTHER" id="PTHR11405:SF53">
    <property type="entry name" value="CARBAMOYL-PHOSPHATE SYNTHASE [AMMONIA], MITOCHONDRIAL"/>
    <property type="match status" value="1"/>
</dbReference>
<keyword evidence="15" id="KW-1185">Reference proteome</keyword>
<evidence type="ECO:0000256" key="8">
    <source>
        <dbReference type="ARBA" id="ARBA00023211"/>
    </source>
</evidence>
<comment type="cofactor">
    <cofactor evidence="1">
        <name>Mn(2+)</name>
        <dbReference type="ChEBI" id="CHEBI:29035"/>
    </cofactor>
</comment>
<dbReference type="SUPFAM" id="SSF52440">
    <property type="entry name" value="PreATP-grasp domain"/>
    <property type="match status" value="2"/>
</dbReference>
<evidence type="ECO:0000259" key="12">
    <source>
        <dbReference type="PROSITE" id="PS50975"/>
    </source>
</evidence>
<dbReference type="InterPro" id="IPR005479">
    <property type="entry name" value="CPAse_ATP-bd"/>
</dbReference>
<evidence type="ECO:0000256" key="7">
    <source>
        <dbReference type="ARBA" id="ARBA00022840"/>
    </source>
</evidence>
<comment type="cofactor">
    <cofactor evidence="2">
        <name>Mg(2+)</name>
        <dbReference type="ChEBI" id="CHEBI:18420"/>
    </cofactor>
</comment>
<dbReference type="Pfam" id="PF02142">
    <property type="entry name" value="MGS"/>
    <property type="match status" value="1"/>
</dbReference>
<feature type="domain" description="MGS-like" evidence="13">
    <location>
        <begin position="933"/>
        <end position="1062"/>
    </location>
</feature>
<dbReference type="Gene3D" id="3.40.50.1380">
    <property type="entry name" value="Methylglyoxal synthase-like domain"/>
    <property type="match status" value="1"/>
</dbReference>
<organism evidence="14 15">
    <name type="scientific">Lapidilactobacillus achengensis</name>
    <dbReference type="NCBI Taxonomy" id="2486000"/>
    <lineage>
        <taxon>Bacteria</taxon>
        <taxon>Bacillati</taxon>
        <taxon>Bacillota</taxon>
        <taxon>Bacilli</taxon>
        <taxon>Lactobacillales</taxon>
        <taxon>Lactobacillaceae</taxon>
        <taxon>Lapidilactobacillus</taxon>
    </lineage>
</organism>
<comment type="catalytic activity">
    <reaction evidence="10">
        <text>hydrogencarbonate + NH4(+) + 2 ATP = carbamoyl phosphate + 2 ADP + phosphate + 2 H(+)</text>
        <dbReference type="Rhea" id="RHEA:18029"/>
        <dbReference type="ChEBI" id="CHEBI:15378"/>
        <dbReference type="ChEBI" id="CHEBI:17544"/>
        <dbReference type="ChEBI" id="CHEBI:28938"/>
        <dbReference type="ChEBI" id="CHEBI:30616"/>
        <dbReference type="ChEBI" id="CHEBI:43474"/>
        <dbReference type="ChEBI" id="CHEBI:58228"/>
        <dbReference type="ChEBI" id="CHEBI:456216"/>
        <dbReference type="EC" id="6.3.4.16"/>
    </reaction>
</comment>
<dbReference type="InterPro" id="IPR013815">
    <property type="entry name" value="ATP_grasp_subdomain_1"/>
</dbReference>
<dbReference type="EMBL" id="JBHSSM010000015">
    <property type="protein sequence ID" value="MFC6314971.1"/>
    <property type="molecule type" value="Genomic_DNA"/>
</dbReference>
<reference evidence="15" key="1">
    <citation type="journal article" date="2019" name="Int. J. Syst. Evol. Microbiol.">
        <title>The Global Catalogue of Microorganisms (GCM) 10K type strain sequencing project: providing services to taxonomists for standard genome sequencing and annotation.</title>
        <authorList>
            <consortium name="The Broad Institute Genomics Platform"/>
            <consortium name="The Broad Institute Genome Sequencing Center for Infectious Disease"/>
            <person name="Wu L."/>
            <person name="Ma J."/>
        </authorList>
    </citation>
    <scope>NUCLEOTIDE SEQUENCE [LARGE SCALE GENOMIC DNA]</scope>
    <source>
        <strain evidence="15">CCM 8897</strain>
    </source>
</reference>
<comment type="caution">
    <text evidence="14">The sequence shown here is derived from an EMBL/GenBank/DDBJ whole genome shotgun (WGS) entry which is preliminary data.</text>
</comment>
<dbReference type="SUPFAM" id="SSF56059">
    <property type="entry name" value="Glutathione synthetase ATP-binding domain-like"/>
    <property type="match status" value="2"/>
</dbReference>
<dbReference type="PROSITE" id="PS50975">
    <property type="entry name" value="ATP_GRASP"/>
    <property type="match status" value="2"/>
</dbReference>
<dbReference type="InterPro" id="IPR036897">
    <property type="entry name" value="CarbamoylP_synth_lsu_oligo_sf"/>
</dbReference>
<dbReference type="SUPFAM" id="SSF52335">
    <property type="entry name" value="Methylglyoxal synthase-like"/>
    <property type="match status" value="1"/>
</dbReference>
<gene>
    <name evidence="14" type="ORF">ACFQHW_05225</name>
</gene>
<evidence type="ECO:0000259" key="13">
    <source>
        <dbReference type="PROSITE" id="PS51855"/>
    </source>
</evidence>
<dbReference type="InterPro" id="IPR058047">
    <property type="entry name" value="CPSase_preATP-grasp"/>
</dbReference>
<comment type="similarity">
    <text evidence="3">Belongs to the CarB family.</text>
</comment>
<evidence type="ECO:0000256" key="10">
    <source>
        <dbReference type="ARBA" id="ARBA00047359"/>
    </source>
</evidence>
<dbReference type="Gene3D" id="1.10.1030.10">
    <property type="entry name" value="Carbamoyl-phosphate synthetase, large subunit oligomerisation domain"/>
    <property type="match status" value="1"/>
</dbReference>
<dbReference type="InterPro" id="IPR005480">
    <property type="entry name" value="CPSase_lsu_oligo"/>
</dbReference>